<organism evidence="1 2">
    <name type="scientific">Rotaria magnacalcarata</name>
    <dbReference type="NCBI Taxonomy" id="392030"/>
    <lineage>
        <taxon>Eukaryota</taxon>
        <taxon>Metazoa</taxon>
        <taxon>Spiralia</taxon>
        <taxon>Gnathifera</taxon>
        <taxon>Rotifera</taxon>
        <taxon>Eurotatoria</taxon>
        <taxon>Bdelloidea</taxon>
        <taxon>Philodinida</taxon>
        <taxon>Philodinidae</taxon>
        <taxon>Rotaria</taxon>
    </lineage>
</organism>
<evidence type="ECO:0000313" key="1">
    <source>
        <dbReference type="EMBL" id="CAF4906584.1"/>
    </source>
</evidence>
<gene>
    <name evidence="1" type="ORF">SMN809_LOCUS52011</name>
</gene>
<protein>
    <recommendedName>
        <fullName evidence="3">4Fe-4S Wbl-type domain-containing protein</fullName>
    </recommendedName>
</protein>
<reference evidence="1" key="1">
    <citation type="submission" date="2021-02" db="EMBL/GenBank/DDBJ databases">
        <authorList>
            <person name="Nowell W R."/>
        </authorList>
    </citation>
    <scope>NUCLEOTIDE SEQUENCE</scope>
</reference>
<accession>A0A8S3CUF1</accession>
<feature type="non-terminal residue" evidence="1">
    <location>
        <position position="1"/>
    </location>
</feature>
<evidence type="ECO:0000313" key="2">
    <source>
        <dbReference type="Proteomes" id="UP000676336"/>
    </source>
</evidence>
<proteinExistence type="predicted"/>
<sequence>MIQSSKDFWLNGLESARNALLQTCESCPVKDKCREFFNQQ</sequence>
<dbReference type="Proteomes" id="UP000676336">
    <property type="component" value="Unassembled WGS sequence"/>
</dbReference>
<name>A0A8S3CUF1_9BILA</name>
<comment type="caution">
    <text evidence="1">The sequence shown here is derived from an EMBL/GenBank/DDBJ whole genome shotgun (WGS) entry which is preliminary data.</text>
</comment>
<dbReference type="EMBL" id="CAJOBI010175676">
    <property type="protein sequence ID" value="CAF4906584.1"/>
    <property type="molecule type" value="Genomic_DNA"/>
</dbReference>
<dbReference type="AlphaFoldDB" id="A0A8S3CUF1"/>
<evidence type="ECO:0008006" key="3">
    <source>
        <dbReference type="Google" id="ProtNLM"/>
    </source>
</evidence>